<evidence type="ECO:0000313" key="1">
    <source>
        <dbReference type="EMBL" id="QJI02219.1"/>
    </source>
</evidence>
<reference evidence="1" key="1">
    <citation type="submission" date="2020-03" db="EMBL/GenBank/DDBJ databases">
        <title>The deep terrestrial virosphere.</title>
        <authorList>
            <person name="Holmfeldt K."/>
            <person name="Nilsson E."/>
            <person name="Simone D."/>
            <person name="Lopez-Fernandez M."/>
            <person name="Wu X."/>
            <person name="de Brujin I."/>
            <person name="Lundin D."/>
            <person name="Andersson A."/>
            <person name="Bertilsson S."/>
            <person name="Dopson M."/>
        </authorList>
    </citation>
    <scope>NUCLEOTIDE SEQUENCE</scope>
    <source>
        <strain evidence="1">TM448B03012</strain>
    </source>
</reference>
<proteinExistence type="predicted"/>
<dbReference type="AlphaFoldDB" id="A0A6M3XW71"/>
<organism evidence="1">
    <name type="scientific">viral metagenome</name>
    <dbReference type="NCBI Taxonomy" id="1070528"/>
    <lineage>
        <taxon>unclassified sequences</taxon>
        <taxon>metagenomes</taxon>
        <taxon>organismal metagenomes</taxon>
    </lineage>
</organism>
<gene>
    <name evidence="1" type="ORF">TM448B03012_0003</name>
</gene>
<dbReference type="EMBL" id="MT144984">
    <property type="protein sequence ID" value="QJI02219.1"/>
    <property type="molecule type" value="Genomic_DNA"/>
</dbReference>
<name>A0A6M3XW71_9ZZZZ</name>
<sequence>MAKQGFMKNKDFRSLLNEKYLLQYTERIGARNARWGNHKRAYGDYLWLQDRAMFESIKRRYEADPINFIW</sequence>
<protein>
    <submittedName>
        <fullName evidence="1">Uncharacterized protein</fullName>
    </submittedName>
</protein>
<accession>A0A6M3XW71</accession>